<dbReference type="GO" id="GO:0006518">
    <property type="term" value="P:peptide metabolic process"/>
    <property type="evidence" value="ECO:0007669"/>
    <property type="project" value="TreeGrafter"/>
</dbReference>
<keyword evidence="7 15" id="KW-0479">Metal-binding</keyword>
<name>A0A067NU70_PLEO1</name>
<evidence type="ECO:0000256" key="2">
    <source>
        <dbReference type="ARBA" id="ARBA00004305"/>
    </source>
</evidence>
<evidence type="ECO:0000256" key="15">
    <source>
        <dbReference type="RuleBase" id="RU003435"/>
    </source>
</evidence>
<keyword evidence="11 15" id="KW-0482">Metalloprotease</keyword>
<dbReference type="PANTHER" id="PTHR11804">
    <property type="entry name" value="PROTEASE M3 THIMET OLIGOPEPTIDASE-RELATED"/>
    <property type="match status" value="1"/>
</dbReference>
<comment type="similarity">
    <text evidence="3 15">Belongs to the peptidase M3 family.</text>
</comment>
<dbReference type="GO" id="GO:0046872">
    <property type="term" value="F:metal ion binding"/>
    <property type="evidence" value="ECO:0007669"/>
    <property type="project" value="UniProtKB-UniRule"/>
</dbReference>
<evidence type="ECO:0000256" key="13">
    <source>
        <dbReference type="ARBA" id="ARBA00025208"/>
    </source>
</evidence>
<evidence type="ECO:0000256" key="5">
    <source>
        <dbReference type="ARBA" id="ARBA00018046"/>
    </source>
</evidence>
<dbReference type="SUPFAM" id="SSF55486">
    <property type="entry name" value="Metalloproteases ('zincins'), catalytic domain"/>
    <property type="match status" value="1"/>
</dbReference>
<dbReference type="CDD" id="cd06457">
    <property type="entry name" value="M3A_MIP"/>
    <property type="match status" value="1"/>
</dbReference>
<dbReference type="GO" id="GO:0005759">
    <property type="term" value="C:mitochondrial matrix"/>
    <property type="evidence" value="ECO:0007669"/>
    <property type="project" value="UniProtKB-SubCell"/>
</dbReference>
<dbReference type="HOGENOM" id="CLU_001805_0_0_1"/>
<comment type="catalytic activity">
    <reaction evidence="1">
        <text>Release of an N-terminal octapeptide as second stage of processing of some proteins imported into the mitochondrion.</text>
        <dbReference type="EC" id="3.4.24.59"/>
    </reaction>
</comment>
<dbReference type="FunCoup" id="A0A067NU70">
    <property type="interactions" value="366"/>
</dbReference>
<dbReference type="Gene3D" id="1.10.1370.10">
    <property type="entry name" value="Neurolysin, domain 3"/>
    <property type="match status" value="2"/>
</dbReference>
<dbReference type="GO" id="GO:0004222">
    <property type="term" value="F:metalloendopeptidase activity"/>
    <property type="evidence" value="ECO:0007669"/>
    <property type="project" value="UniProtKB-EC"/>
</dbReference>
<dbReference type="FunFam" id="3.40.390.10:FF:000055">
    <property type="entry name" value="Related to mitochondrial intermediate peptidase"/>
    <property type="match status" value="1"/>
</dbReference>
<keyword evidence="12" id="KW-0496">Mitochondrion</keyword>
<evidence type="ECO:0000259" key="16">
    <source>
        <dbReference type="Pfam" id="PF01432"/>
    </source>
</evidence>
<dbReference type="GO" id="GO:0006627">
    <property type="term" value="P:protein processing involved in protein targeting to mitochondrion"/>
    <property type="evidence" value="ECO:0007669"/>
    <property type="project" value="TreeGrafter"/>
</dbReference>
<evidence type="ECO:0000256" key="7">
    <source>
        <dbReference type="ARBA" id="ARBA00022723"/>
    </source>
</evidence>
<evidence type="ECO:0000256" key="4">
    <source>
        <dbReference type="ARBA" id="ARBA00012441"/>
    </source>
</evidence>
<dbReference type="AlphaFoldDB" id="A0A067NU70"/>
<reference evidence="18" key="1">
    <citation type="journal article" date="2014" name="Proc. Natl. Acad. Sci. U.S.A.">
        <title>Extensive sampling of basidiomycete genomes demonstrates inadequacy of the white-rot/brown-rot paradigm for wood decay fungi.</title>
        <authorList>
            <person name="Riley R."/>
            <person name="Salamov A.A."/>
            <person name="Brown D.W."/>
            <person name="Nagy L.G."/>
            <person name="Floudas D."/>
            <person name="Held B.W."/>
            <person name="Levasseur A."/>
            <person name="Lombard V."/>
            <person name="Morin E."/>
            <person name="Otillar R."/>
            <person name="Lindquist E.A."/>
            <person name="Sun H."/>
            <person name="LaButti K.M."/>
            <person name="Schmutz J."/>
            <person name="Jabbour D."/>
            <person name="Luo H."/>
            <person name="Baker S.E."/>
            <person name="Pisabarro A.G."/>
            <person name="Walton J.D."/>
            <person name="Blanchette R.A."/>
            <person name="Henrissat B."/>
            <person name="Martin F."/>
            <person name="Cullen D."/>
            <person name="Hibbett D.S."/>
            <person name="Grigoriev I.V."/>
        </authorList>
    </citation>
    <scope>NUCLEOTIDE SEQUENCE [LARGE SCALE GENOMIC DNA]</scope>
    <source>
        <strain evidence="18">PC15</strain>
    </source>
</reference>
<dbReference type="EC" id="3.4.24.59" evidence="4"/>
<organism evidence="17 18">
    <name type="scientific">Pleurotus ostreatus (strain PC15)</name>
    <name type="common">Oyster mushroom</name>
    <dbReference type="NCBI Taxonomy" id="1137138"/>
    <lineage>
        <taxon>Eukaryota</taxon>
        <taxon>Fungi</taxon>
        <taxon>Dikarya</taxon>
        <taxon>Basidiomycota</taxon>
        <taxon>Agaricomycotina</taxon>
        <taxon>Agaricomycetes</taxon>
        <taxon>Agaricomycetidae</taxon>
        <taxon>Agaricales</taxon>
        <taxon>Pleurotineae</taxon>
        <taxon>Pleurotaceae</taxon>
        <taxon>Pleurotus</taxon>
    </lineage>
</organism>
<evidence type="ECO:0000256" key="1">
    <source>
        <dbReference type="ARBA" id="ARBA00000436"/>
    </source>
</evidence>
<dbReference type="InterPro" id="IPR045090">
    <property type="entry name" value="Pept_M3A_M3B"/>
</dbReference>
<dbReference type="STRING" id="1137138.A0A067NU70"/>
<evidence type="ECO:0000313" key="17">
    <source>
        <dbReference type="EMBL" id="KDQ31623.1"/>
    </source>
</evidence>
<keyword evidence="10" id="KW-0809">Transit peptide</keyword>
<evidence type="ECO:0000313" key="18">
    <source>
        <dbReference type="Proteomes" id="UP000027073"/>
    </source>
</evidence>
<dbReference type="InterPro" id="IPR001567">
    <property type="entry name" value="Pept_M3A_M3B_dom"/>
</dbReference>
<evidence type="ECO:0000256" key="11">
    <source>
        <dbReference type="ARBA" id="ARBA00023049"/>
    </source>
</evidence>
<comment type="cofactor">
    <cofactor evidence="15">
        <name>Zn(2+)</name>
        <dbReference type="ChEBI" id="CHEBI:29105"/>
    </cofactor>
    <text evidence="15">Binds 1 zinc ion.</text>
</comment>
<evidence type="ECO:0000256" key="6">
    <source>
        <dbReference type="ARBA" id="ARBA00022670"/>
    </source>
</evidence>
<dbReference type="Proteomes" id="UP000027073">
    <property type="component" value="Unassembled WGS sequence"/>
</dbReference>
<comment type="subcellular location">
    <subcellularLocation>
        <location evidence="2">Mitochondrion matrix</location>
    </subcellularLocation>
</comment>
<dbReference type="InterPro" id="IPR033851">
    <property type="entry name" value="M3A_MIP"/>
</dbReference>
<keyword evidence="6 15" id="KW-0645">Protease</keyword>
<evidence type="ECO:0000256" key="8">
    <source>
        <dbReference type="ARBA" id="ARBA00022801"/>
    </source>
</evidence>
<dbReference type="Pfam" id="PF01432">
    <property type="entry name" value="Peptidase_M3"/>
    <property type="match status" value="1"/>
</dbReference>
<dbReference type="VEuPathDB" id="FungiDB:PLEOSDRAFT_155735"/>
<dbReference type="EMBL" id="KL198006">
    <property type="protein sequence ID" value="KDQ31623.1"/>
    <property type="molecule type" value="Genomic_DNA"/>
</dbReference>
<dbReference type="InterPro" id="IPR024077">
    <property type="entry name" value="Neurolysin/TOP_dom2"/>
</dbReference>
<dbReference type="InterPro" id="IPR024079">
    <property type="entry name" value="MetalloPept_cat_dom_sf"/>
</dbReference>
<accession>A0A067NU70</accession>
<evidence type="ECO:0000256" key="10">
    <source>
        <dbReference type="ARBA" id="ARBA00022946"/>
    </source>
</evidence>
<keyword evidence="8 15" id="KW-0378">Hydrolase</keyword>
<evidence type="ECO:0000256" key="3">
    <source>
        <dbReference type="ARBA" id="ARBA00006040"/>
    </source>
</evidence>
<evidence type="ECO:0000256" key="12">
    <source>
        <dbReference type="ARBA" id="ARBA00023128"/>
    </source>
</evidence>
<dbReference type="PANTHER" id="PTHR11804:SF79">
    <property type="entry name" value="MITOCHONDRIAL INTERMEDIATE PEPTIDASE"/>
    <property type="match status" value="1"/>
</dbReference>
<keyword evidence="9 15" id="KW-0862">Zinc</keyword>
<evidence type="ECO:0000256" key="9">
    <source>
        <dbReference type="ARBA" id="ARBA00022833"/>
    </source>
</evidence>
<protein>
    <recommendedName>
        <fullName evidence="5">Mitochondrial intermediate peptidase</fullName>
        <ecNumber evidence="4">3.4.24.59</ecNumber>
    </recommendedName>
    <alternativeName>
        <fullName evidence="14">Octapeptidyl aminopeptidase</fullName>
    </alternativeName>
</protein>
<dbReference type="OrthoDB" id="17530at2759"/>
<sequence length="785" mass="87776">MLAAPARDALFKSTKALFRFRGCLVAKQNSRRYISASSRTLARPTTTPLPPSPDDQALVAVFDQPSSSTFKKPLFSTPSGLFGHGVLAHPRGLITLAEATLVRAQILTNRILRARQSRDELMKVVKNLDRLSDMLCSVIDLAELVRNAHPDHAWVDAANEAYETLCEFMNVLNTHVGLYEVLKAVLSDPSIVNSLGPEAYSTAQIFWNDFEKSAINLPPEQRNRFVSLSSEILVLGREFLREANSARPPAAIKPSELDGLKDKGMGVRLQLQAQFTQRDLMVYPDSLQAQMIMRSAPAEEPRRKLYIAANSSTPQQIELLERLLRARGELAQLVGKESFAHMTLGDKMAKSPENVNYFLNALMDYTRPYARSALRTLSQRKQAHLHTPPFPVIQAWDRDFYCPPEPPAPPIHLPPLTLGTVFAGLSRLFRHLYGISFRPADSAYGETWHSDVHKLEVVDEESGVIGWVYADLFARRGKAGGAAHYTVRCSRRTDDDDEVGDGTYEVAEPHLKVSREFEATKRHRVRGKDGVYQLPLVVLLCGFARPSTSSGPTVLEWHDVLTLFHEMGHAMHSMIGRTEYQNVSGTRCATDFVELPSILMEHFLNSPTVLSLFDMFPSTSPSSTLQQAGNHHQDPCHAIDTYSQILLASLDQIYHSPSVLSPSFQSTSALAFLHNTQGLIPYVPGTSFQTQFGHLFGYGATYYSYLFDRAIASRVWRNVFERDPLNRELGEKYKNEVLKFGGGKDPWKMVSVLLDSPQLETGDADAMKEVGQWRIEDEVGLPGRH</sequence>
<gene>
    <name evidence="17" type="ORF">PLEOSDRAFT_155735</name>
</gene>
<feature type="domain" description="Peptidase M3A/M3B catalytic" evidence="16">
    <location>
        <begin position="293"/>
        <end position="762"/>
    </location>
</feature>
<comment type="function">
    <text evidence="13">Cleaves proteins, imported into the mitochondrion, to their mature size. While most mitochondrial precursor proteins are processed to the mature form in one step by mitochondrial processing peptidase (MPP), the sequential cleavage by MIP of an octapeptide after initial processing by MPP is a required step for a subgroup of nuclear-encoded precursor proteins destined for the matrix or the inner membrane.</text>
</comment>
<evidence type="ECO:0000256" key="14">
    <source>
        <dbReference type="ARBA" id="ARBA00032470"/>
    </source>
</evidence>
<proteinExistence type="inferred from homology"/>
<dbReference type="InParanoid" id="A0A067NU70"/>
<dbReference type="Gene3D" id="3.40.390.10">
    <property type="entry name" value="Collagenase (Catalytic Domain)"/>
    <property type="match status" value="1"/>
</dbReference>